<evidence type="ECO:0000313" key="6">
    <source>
        <dbReference type="Proteomes" id="UP000265692"/>
    </source>
</evidence>
<dbReference type="GO" id="GO:0016757">
    <property type="term" value="F:glycosyltransferase activity"/>
    <property type="evidence" value="ECO:0007669"/>
    <property type="project" value="UniProtKB-KW"/>
</dbReference>
<keyword evidence="4" id="KW-1133">Transmembrane helix</keyword>
<protein>
    <submittedName>
        <fullName evidence="5">Glycosyltransferase</fullName>
    </submittedName>
</protein>
<dbReference type="OrthoDB" id="9797391at2"/>
<feature type="transmembrane region" description="Helical" evidence="4">
    <location>
        <begin position="316"/>
        <end position="338"/>
    </location>
</feature>
<dbReference type="Pfam" id="PF13641">
    <property type="entry name" value="Glyco_tranf_2_3"/>
    <property type="match status" value="1"/>
</dbReference>
<dbReference type="Proteomes" id="UP000265692">
    <property type="component" value="Unassembled WGS sequence"/>
</dbReference>
<proteinExistence type="inferred from homology"/>
<gene>
    <name evidence="5" type="ORF">D1B33_07200</name>
</gene>
<evidence type="ECO:0000256" key="4">
    <source>
        <dbReference type="SAM" id="Phobius"/>
    </source>
</evidence>
<sequence length="430" mass="50335">MLDSFVSSFLQYFNFITFLFFLLFYSYQFFYMFVAFKSKRKKKIVEVEKVDRLNKYAVIIAARNEEAVIGELLNSIHKQNYPKDYIDIFVIADNCTDETAKVAKQAGAIVRERFNKNQVGKGYALDFMFKIIHREYAFKNYDGYFIFDADNLLDVNYITEMNRTFNQGYRVVTSYRNSKNFDQNWITAGYAIWFLHEAEYLNLPRMALNTSCAVSGTGFLVQSDLIKKNGGWIHHLLTEDIEFSISQILKGEKFGYCPNAVFYDEQPITFKQSWRQRMRWAKGFYQVFGKYGADLIRSIFKRKQNSFSCFDMTMTIMPAMIITNLSIMVNGLFYLAVITGIFEKVSISETTILMLKSIGMYYAVMYGLALLTTISEWKKIRCAAWKKIAYTFTFPFFMMTYIPISLVALFKNVEWKPIQHTVTKSIDEVQ</sequence>
<comment type="caution">
    <text evidence="5">The sequence shown here is derived from an EMBL/GenBank/DDBJ whole genome shotgun (WGS) entry which is preliminary data.</text>
</comment>
<dbReference type="CDD" id="cd06438">
    <property type="entry name" value="EpsO_like"/>
    <property type="match status" value="1"/>
</dbReference>
<dbReference type="EMBL" id="QWEI01000002">
    <property type="protein sequence ID" value="RHW38654.1"/>
    <property type="molecule type" value="Genomic_DNA"/>
</dbReference>
<dbReference type="PANTHER" id="PTHR43630">
    <property type="entry name" value="POLY-BETA-1,6-N-ACETYL-D-GLUCOSAMINE SYNTHASE"/>
    <property type="match status" value="1"/>
</dbReference>
<dbReference type="Gene3D" id="3.90.550.10">
    <property type="entry name" value="Spore Coat Polysaccharide Biosynthesis Protein SpsA, Chain A"/>
    <property type="match status" value="1"/>
</dbReference>
<keyword evidence="2" id="KW-0328">Glycosyltransferase</keyword>
<feature type="transmembrane region" description="Helical" evidence="4">
    <location>
        <begin position="12"/>
        <end position="34"/>
    </location>
</feature>
<feature type="transmembrane region" description="Helical" evidence="4">
    <location>
        <begin position="389"/>
        <end position="410"/>
    </location>
</feature>
<accession>A0A396SBF4</accession>
<keyword evidence="4" id="KW-0472">Membrane</keyword>
<feature type="transmembrane region" description="Helical" evidence="4">
    <location>
        <begin position="358"/>
        <end position="377"/>
    </location>
</feature>
<dbReference type="AlphaFoldDB" id="A0A396SBF4"/>
<keyword evidence="4" id="KW-0812">Transmembrane</keyword>
<dbReference type="SUPFAM" id="SSF53448">
    <property type="entry name" value="Nucleotide-diphospho-sugar transferases"/>
    <property type="match status" value="1"/>
</dbReference>
<dbReference type="InterPro" id="IPR029044">
    <property type="entry name" value="Nucleotide-diphossugar_trans"/>
</dbReference>
<name>A0A396SBF4_9BACL</name>
<reference evidence="5 6" key="1">
    <citation type="submission" date="2018-08" db="EMBL/GenBank/DDBJ databases">
        <title>Lysinibacillus sp. YLB-03 draft genome sequence.</title>
        <authorList>
            <person name="Yu L."/>
        </authorList>
    </citation>
    <scope>NUCLEOTIDE SEQUENCE [LARGE SCALE GENOMIC DNA]</scope>
    <source>
        <strain evidence="5 6">YLB-03</strain>
    </source>
</reference>
<organism evidence="5 6">
    <name type="scientific">Ureibacillus yapensis</name>
    <dbReference type="NCBI Taxonomy" id="2304605"/>
    <lineage>
        <taxon>Bacteria</taxon>
        <taxon>Bacillati</taxon>
        <taxon>Bacillota</taxon>
        <taxon>Bacilli</taxon>
        <taxon>Bacillales</taxon>
        <taxon>Caryophanaceae</taxon>
        <taxon>Ureibacillus</taxon>
    </lineage>
</organism>
<dbReference type="PANTHER" id="PTHR43630:SF1">
    <property type="entry name" value="POLY-BETA-1,6-N-ACETYL-D-GLUCOSAMINE SYNTHASE"/>
    <property type="match status" value="1"/>
</dbReference>
<evidence type="ECO:0000256" key="3">
    <source>
        <dbReference type="ARBA" id="ARBA00022679"/>
    </source>
</evidence>
<comment type="similarity">
    <text evidence="1">Belongs to the glycosyltransferase 2 family.</text>
</comment>
<evidence type="ECO:0000256" key="2">
    <source>
        <dbReference type="ARBA" id="ARBA00022676"/>
    </source>
</evidence>
<keyword evidence="6" id="KW-1185">Reference proteome</keyword>
<evidence type="ECO:0000256" key="1">
    <source>
        <dbReference type="ARBA" id="ARBA00006739"/>
    </source>
</evidence>
<keyword evidence="3 5" id="KW-0808">Transferase</keyword>
<evidence type="ECO:0000313" key="5">
    <source>
        <dbReference type="EMBL" id="RHW38654.1"/>
    </source>
</evidence>